<sequence length="135" mass="15359">MEEDESDQYEVAGQMRSVIPSTNILVVQTINSPAILEELLDNGTPMFERCVRYTYGSVVTGGPREQWYRQIGIIDDLFGSVSEPMYALRLEPGIKPDSLLMGSNVFFMPRNAETKFIRLRMESSGSYSVEYEKDE</sequence>
<reference evidence="1" key="1">
    <citation type="submission" date="2023-04" db="EMBL/GenBank/DDBJ databases">
        <title>A chromosome-level genome assembly of the parasitoid wasp Eretmocerus hayati.</title>
        <authorList>
            <person name="Zhong Y."/>
            <person name="Liu S."/>
            <person name="Liu Y."/>
        </authorList>
    </citation>
    <scope>NUCLEOTIDE SEQUENCE</scope>
    <source>
        <strain evidence="1">ZJU_SS_LIU_2023</strain>
    </source>
</reference>
<keyword evidence="2" id="KW-1185">Reference proteome</keyword>
<dbReference type="EMBL" id="CM056743">
    <property type="protein sequence ID" value="KAJ8673593.1"/>
    <property type="molecule type" value="Genomic_DNA"/>
</dbReference>
<organism evidence="1 2">
    <name type="scientific">Eretmocerus hayati</name>
    <dbReference type="NCBI Taxonomy" id="131215"/>
    <lineage>
        <taxon>Eukaryota</taxon>
        <taxon>Metazoa</taxon>
        <taxon>Ecdysozoa</taxon>
        <taxon>Arthropoda</taxon>
        <taxon>Hexapoda</taxon>
        <taxon>Insecta</taxon>
        <taxon>Pterygota</taxon>
        <taxon>Neoptera</taxon>
        <taxon>Endopterygota</taxon>
        <taxon>Hymenoptera</taxon>
        <taxon>Apocrita</taxon>
        <taxon>Proctotrupomorpha</taxon>
        <taxon>Chalcidoidea</taxon>
        <taxon>Aphelinidae</taxon>
        <taxon>Aphelininae</taxon>
        <taxon>Eretmocerus</taxon>
    </lineage>
</organism>
<proteinExistence type="predicted"/>
<evidence type="ECO:0000313" key="1">
    <source>
        <dbReference type="EMBL" id="KAJ8673593.1"/>
    </source>
</evidence>
<protein>
    <submittedName>
        <fullName evidence="1">Uncharacterized protein</fullName>
    </submittedName>
</protein>
<gene>
    <name evidence="1" type="ORF">QAD02_004855</name>
</gene>
<comment type="caution">
    <text evidence="1">The sequence shown here is derived from an EMBL/GenBank/DDBJ whole genome shotgun (WGS) entry which is preliminary data.</text>
</comment>
<evidence type="ECO:0000313" key="2">
    <source>
        <dbReference type="Proteomes" id="UP001239111"/>
    </source>
</evidence>
<name>A0ACC2NRX4_9HYME</name>
<dbReference type="Proteomes" id="UP001239111">
    <property type="component" value="Chromosome 3"/>
</dbReference>
<accession>A0ACC2NRX4</accession>